<dbReference type="Gene3D" id="3.40.50.2300">
    <property type="match status" value="2"/>
</dbReference>
<dbReference type="EMBL" id="FOGD01000001">
    <property type="protein sequence ID" value="SEQ40371.1"/>
    <property type="molecule type" value="Genomic_DNA"/>
</dbReference>
<dbReference type="RefSeq" id="WP_218144454.1">
    <property type="nucleotide sequence ID" value="NZ_FOGD01000001.1"/>
</dbReference>
<dbReference type="GO" id="GO:0030246">
    <property type="term" value="F:carbohydrate binding"/>
    <property type="evidence" value="ECO:0007669"/>
    <property type="project" value="UniProtKB-ARBA"/>
</dbReference>
<sequence length="335" mass="35986">MLSRFCKMFLATALLLGLLACKDANDLQLSSVTTAPVPVAPTKPAPDDKKKTIALVMKTLTNPFFIAMEQGARRAERQLGVQLQVKVAAQETSIEQQIQIVDDLISAKVDALVIAPGDSQRLVPVLKRAADAGIKLVNLDNRLDPQTVAQAGLAPIPFLSVDNEKAAYAAAQWLAKEARPGTQAIVLEGIRSADNARQRQQGAKRALADNPAVQLVASESAHWKIDEGYSVTRELLTRHPRVQLIYAANDMMALGAIQYLQEKGLGDVKVGGYDAIDDAVAEVRKGRLSVTVDQQAAEQGFQGMMLAHRLLAGDKVPLVTLVDVQLVTASTSSLP</sequence>
<comment type="subcellular location">
    <subcellularLocation>
        <location evidence="1">Cell envelope</location>
    </subcellularLocation>
</comment>
<reference evidence="6 7" key="1">
    <citation type="submission" date="2016-10" db="EMBL/GenBank/DDBJ databases">
        <authorList>
            <person name="de Groot N.N."/>
        </authorList>
    </citation>
    <scope>NUCLEOTIDE SEQUENCE [LARGE SCALE GENOMIC DNA]</scope>
    <source>
        <strain evidence="6 7">ATCC 35958</strain>
    </source>
</reference>
<feature type="signal peptide" evidence="4">
    <location>
        <begin position="1"/>
        <end position="24"/>
    </location>
</feature>
<organism evidence="6 7">
    <name type="scientific">Giesbergeria anulus</name>
    <dbReference type="NCBI Taxonomy" id="180197"/>
    <lineage>
        <taxon>Bacteria</taxon>
        <taxon>Pseudomonadati</taxon>
        <taxon>Pseudomonadota</taxon>
        <taxon>Betaproteobacteria</taxon>
        <taxon>Burkholderiales</taxon>
        <taxon>Comamonadaceae</taxon>
        <taxon>Giesbergeria</taxon>
    </lineage>
</organism>
<evidence type="ECO:0000259" key="5">
    <source>
        <dbReference type="Pfam" id="PF13407"/>
    </source>
</evidence>
<keyword evidence="3 4" id="KW-0732">Signal</keyword>
<dbReference type="STRING" id="180197.SAMN02982919_00620"/>
<gene>
    <name evidence="6" type="ORF">SAMN02982919_00620</name>
</gene>
<evidence type="ECO:0000256" key="1">
    <source>
        <dbReference type="ARBA" id="ARBA00004196"/>
    </source>
</evidence>
<evidence type="ECO:0000256" key="3">
    <source>
        <dbReference type="ARBA" id="ARBA00022729"/>
    </source>
</evidence>
<feature type="chain" id="PRO_5011520161" evidence="4">
    <location>
        <begin position="25"/>
        <end position="335"/>
    </location>
</feature>
<evidence type="ECO:0000313" key="7">
    <source>
        <dbReference type="Proteomes" id="UP000199766"/>
    </source>
</evidence>
<evidence type="ECO:0000313" key="6">
    <source>
        <dbReference type="EMBL" id="SEQ40371.1"/>
    </source>
</evidence>
<dbReference type="GO" id="GO:0030313">
    <property type="term" value="C:cell envelope"/>
    <property type="evidence" value="ECO:0007669"/>
    <property type="project" value="UniProtKB-SubCell"/>
</dbReference>
<evidence type="ECO:0000256" key="4">
    <source>
        <dbReference type="SAM" id="SignalP"/>
    </source>
</evidence>
<name>A0A1H9FR01_9BURK</name>
<accession>A0A1H9FR01</accession>
<dbReference type="InterPro" id="IPR025997">
    <property type="entry name" value="SBP_2_dom"/>
</dbReference>
<dbReference type="InterPro" id="IPR028082">
    <property type="entry name" value="Peripla_BP_I"/>
</dbReference>
<keyword evidence="7" id="KW-1185">Reference proteome</keyword>
<proteinExistence type="inferred from homology"/>
<feature type="domain" description="Periplasmic binding protein" evidence="5">
    <location>
        <begin position="53"/>
        <end position="315"/>
    </location>
</feature>
<dbReference type="Proteomes" id="UP000199766">
    <property type="component" value="Unassembled WGS sequence"/>
</dbReference>
<dbReference type="PANTHER" id="PTHR46847:SF1">
    <property type="entry name" value="D-ALLOSE-BINDING PERIPLASMIC PROTEIN-RELATED"/>
    <property type="match status" value="1"/>
</dbReference>
<dbReference type="AlphaFoldDB" id="A0A1H9FR01"/>
<evidence type="ECO:0000256" key="2">
    <source>
        <dbReference type="ARBA" id="ARBA00007639"/>
    </source>
</evidence>
<dbReference type="PANTHER" id="PTHR46847">
    <property type="entry name" value="D-ALLOSE-BINDING PERIPLASMIC PROTEIN-RELATED"/>
    <property type="match status" value="1"/>
</dbReference>
<dbReference type="PROSITE" id="PS51257">
    <property type="entry name" value="PROKAR_LIPOPROTEIN"/>
    <property type="match status" value="1"/>
</dbReference>
<protein>
    <submittedName>
        <fullName evidence="6">Monosaccharide ABC transporter substrate-binding protein, CUT2 family</fullName>
    </submittedName>
</protein>
<comment type="similarity">
    <text evidence="2">Belongs to the bacterial solute-binding protein 2 family.</text>
</comment>
<dbReference type="Pfam" id="PF13407">
    <property type="entry name" value="Peripla_BP_4"/>
    <property type="match status" value="1"/>
</dbReference>
<dbReference type="SUPFAM" id="SSF53822">
    <property type="entry name" value="Periplasmic binding protein-like I"/>
    <property type="match status" value="1"/>
</dbReference>